<evidence type="ECO:0000313" key="4">
    <source>
        <dbReference type="EMBL" id="MBD3848853.1"/>
    </source>
</evidence>
<proteinExistence type="predicted"/>
<reference evidence="4" key="1">
    <citation type="submission" date="2020-09" db="EMBL/GenBank/DDBJ databases">
        <title>Bosea spartocytisi sp. nov. a root nodule endophyte of Spartocytisus supranubius in the high mountain ecosystem fo the Teide National Park (Canary Islands, Spain).</title>
        <authorList>
            <person name="Pulido-Suarez L."/>
            <person name="Peix A."/>
            <person name="Igual J.M."/>
            <person name="Socas-Perez N."/>
            <person name="Velazquez E."/>
            <person name="Flores-Felix J.D."/>
            <person name="Leon-Barrios M."/>
        </authorList>
    </citation>
    <scope>NUCLEOTIDE SEQUENCE</scope>
    <source>
        <strain evidence="4">SSUT16</strain>
    </source>
</reference>
<dbReference type="Proteomes" id="UP000619295">
    <property type="component" value="Unassembled WGS sequence"/>
</dbReference>
<comment type="caution">
    <text evidence="4">The sequence shown here is derived from an EMBL/GenBank/DDBJ whole genome shotgun (WGS) entry which is preliminary data.</text>
</comment>
<evidence type="ECO:0000259" key="3">
    <source>
        <dbReference type="PROSITE" id="PS51186"/>
    </source>
</evidence>
<organism evidence="4 5">
    <name type="scientific">Bosea spartocytisi</name>
    <dbReference type="NCBI Taxonomy" id="2773451"/>
    <lineage>
        <taxon>Bacteria</taxon>
        <taxon>Pseudomonadati</taxon>
        <taxon>Pseudomonadota</taxon>
        <taxon>Alphaproteobacteria</taxon>
        <taxon>Hyphomicrobiales</taxon>
        <taxon>Boseaceae</taxon>
        <taxon>Bosea</taxon>
    </lineage>
</organism>
<evidence type="ECO:0000256" key="1">
    <source>
        <dbReference type="ARBA" id="ARBA00022679"/>
    </source>
</evidence>
<accession>A0A927ECN8</accession>
<protein>
    <submittedName>
        <fullName evidence="4">GNAT family N-acetyltransferase</fullName>
    </submittedName>
</protein>
<dbReference type="PANTHER" id="PTHR43877">
    <property type="entry name" value="AMINOALKYLPHOSPHONATE N-ACETYLTRANSFERASE-RELATED-RELATED"/>
    <property type="match status" value="1"/>
</dbReference>
<sequence length="163" mass="18080">MPDPISAPDAAQENGLPEKVTFRHAQTPNELAACFPVISQLRPRLKGSDEWLERASEMAGDGYRILAAWENNRVVAVAGYRITQNLIHDRFLYVDDLVTSDEQRGRGLGASLLTELSAIAVDQQCNRLVLDTAATNEKARRFYKREGLIDAVIGFVKPLGQQT</sequence>
<dbReference type="CDD" id="cd04301">
    <property type="entry name" value="NAT_SF"/>
    <property type="match status" value="1"/>
</dbReference>
<feature type="domain" description="N-acetyltransferase" evidence="3">
    <location>
        <begin position="20"/>
        <end position="163"/>
    </location>
</feature>
<keyword evidence="2" id="KW-0012">Acyltransferase</keyword>
<evidence type="ECO:0000256" key="2">
    <source>
        <dbReference type="ARBA" id="ARBA00023315"/>
    </source>
</evidence>
<dbReference type="PROSITE" id="PS51186">
    <property type="entry name" value="GNAT"/>
    <property type="match status" value="1"/>
</dbReference>
<dbReference type="SUPFAM" id="SSF55729">
    <property type="entry name" value="Acyl-CoA N-acyltransferases (Nat)"/>
    <property type="match status" value="1"/>
</dbReference>
<dbReference type="InterPro" id="IPR000182">
    <property type="entry name" value="GNAT_dom"/>
</dbReference>
<keyword evidence="1" id="KW-0808">Transferase</keyword>
<dbReference type="Gene3D" id="3.40.630.30">
    <property type="match status" value="1"/>
</dbReference>
<evidence type="ECO:0000313" key="5">
    <source>
        <dbReference type="Proteomes" id="UP000619295"/>
    </source>
</evidence>
<keyword evidence="5" id="KW-1185">Reference proteome</keyword>
<dbReference type="PANTHER" id="PTHR43877:SF2">
    <property type="entry name" value="AMINOALKYLPHOSPHONATE N-ACETYLTRANSFERASE-RELATED"/>
    <property type="match status" value="1"/>
</dbReference>
<dbReference type="AlphaFoldDB" id="A0A927ECN8"/>
<gene>
    <name evidence="4" type="ORF">IED13_24410</name>
</gene>
<dbReference type="GO" id="GO:0016747">
    <property type="term" value="F:acyltransferase activity, transferring groups other than amino-acyl groups"/>
    <property type="evidence" value="ECO:0007669"/>
    <property type="project" value="InterPro"/>
</dbReference>
<name>A0A927ECN8_9HYPH</name>
<dbReference type="Pfam" id="PF00583">
    <property type="entry name" value="Acetyltransf_1"/>
    <property type="match status" value="1"/>
</dbReference>
<dbReference type="RefSeq" id="WP_191125741.1">
    <property type="nucleotide sequence ID" value="NZ_JACXWY010000024.1"/>
</dbReference>
<dbReference type="EMBL" id="JACXWY010000024">
    <property type="protein sequence ID" value="MBD3848853.1"/>
    <property type="molecule type" value="Genomic_DNA"/>
</dbReference>
<dbReference type="InterPro" id="IPR050832">
    <property type="entry name" value="Bact_Acetyltransf"/>
</dbReference>
<dbReference type="InterPro" id="IPR016181">
    <property type="entry name" value="Acyl_CoA_acyltransferase"/>
</dbReference>